<evidence type="ECO:0000313" key="4">
    <source>
        <dbReference type="EMBL" id="QBQ39040.1"/>
    </source>
</evidence>
<reference evidence="3" key="3">
    <citation type="submission" date="2022-12" db="EMBL/GenBank/DDBJ databases">
        <authorList>
            <person name="Sun Q."/>
            <person name="Kim S."/>
        </authorList>
    </citation>
    <scope>NUCLEOTIDE SEQUENCE</scope>
    <source>
        <strain evidence="3">KCTC 12344</strain>
    </source>
</reference>
<evidence type="ECO:0000256" key="1">
    <source>
        <dbReference type="SAM" id="SignalP"/>
    </source>
</evidence>
<dbReference type="PANTHER" id="PTHR39200:SF1">
    <property type="entry name" value="AUTO-TRANSPORTER ADHESIN HEAD GIN DOMAIN-CONTAINING PROTEIN-RELATED"/>
    <property type="match status" value="1"/>
</dbReference>
<organism evidence="3 6">
    <name type="scientific">Pseudoduganella plicata</name>
    <dbReference type="NCBI Taxonomy" id="321984"/>
    <lineage>
        <taxon>Bacteria</taxon>
        <taxon>Pseudomonadati</taxon>
        <taxon>Pseudomonadota</taxon>
        <taxon>Betaproteobacteria</taxon>
        <taxon>Burkholderiales</taxon>
        <taxon>Oxalobacteraceae</taxon>
        <taxon>Telluria group</taxon>
        <taxon>Pseudoduganella</taxon>
    </lineage>
</organism>
<dbReference type="RefSeq" id="WP_134387734.1">
    <property type="nucleotide sequence ID" value="NZ_BMWW01000003.1"/>
</dbReference>
<sequence length="206" mass="21920">MHRSLLLACLCALATTAHAAEESRTLAPFRAIAVTGPIDLRVDAGKAQSVRISGSNEFLGRVRTIVKDGELRIDYPGKASKTTDGGRIVVTLPSLVKCMVEGAGEVDIDNLNEERVDLQFQGAGHLSAKGKTKWLRLKAQGVGHVDTKELKAERTDVNFEGIGEVSIHASQTLNAVVRGLGNVVYYGRPKTLNKSASGLGKISSGD</sequence>
<reference evidence="3" key="1">
    <citation type="journal article" date="2014" name="Int. J. Syst. Evol. Microbiol.">
        <title>Complete genome sequence of Corynebacterium casei LMG S-19264T (=DSM 44701T), isolated from a smear-ripened cheese.</title>
        <authorList>
            <consortium name="US DOE Joint Genome Institute (JGI-PGF)"/>
            <person name="Walter F."/>
            <person name="Albersmeier A."/>
            <person name="Kalinowski J."/>
            <person name="Ruckert C."/>
        </authorList>
    </citation>
    <scope>NUCLEOTIDE SEQUENCE</scope>
    <source>
        <strain evidence="3">KCTC 12344</strain>
    </source>
</reference>
<feature type="chain" id="PRO_5044606958" evidence="1">
    <location>
        <begin position="20"/>
        <end position="206"/>
    </location>
</feature>
<dbReference type="AlphaFoldDB" id="A0A4P7BKN8"/>
<dbReference type="InterPro" id="IPR021255">
    <property type="entry name" value="DUF2807"/>
</dbReference>
<dbReference type="EMBL" id="CP038026">
    <property type="protein sequence ID" value="QBQ39040.1"/>
    <property type="molecule type" value="Genomic_DNA"/>
</dbReference>
<feature type="domain" description="Putative auto-transporter adhesin head GIN" evidence="2">
    <location>
        <begin position="28"/>
        <end position="189"/>
    </location>
</feature>
<evidence type="ECO:0000313" key="3">
    <source>
        <dbReference type="EMBL" id="GGY86716.1"/>
    </source>
</evidence>
<evidence type="ECO:0000313" key="5">
    <source>
        <dbReference type="Proteomes" id="UP000294359"/>
    </source>
</evidence>
<dbReference type="Proteomes" id="UP000294359">
    <property type="component" value="Chromosome"/>
</dbReference>
<proteinExistence type="predicted"/>
<feature type="signal peptide" evidence="1">
    <location>
        <begin position="1"/>
        <end position="19"/>
    </location>
</feature>
<evidence type="ECO:0000259" key="2">
    <source>
        <dbReference type="Pfam" id="PF10988"/>
    </source>
</evidence>
<protein>
    <submittedName>
        <fullName evidence="4">DUF2807 domain-containing protein</fullName>
    </submittedName>
</protein>
<accession>A0A4P7BKN8</accession>
<dbReference type="OrthoDB" id="8774193at2"/>
<dbReference type="EMBL" id="BMWW01000003">
    <property type="protein sequence ID" value="GGY86716.1"/>
    <property type="molecule type" value="Genomic_DNA"/>
</dbReference>
<dbReference type="Pfam" id="PF10988">
    <property type="entry name" value="DUF2807"/>
    <property type="match status" value="1"/>
</dbReference>
<dbReference type="Proteomes" id="UP000619512">
    <property type="component" value="Unassembled WGS sequence"/>
</dbReference>
<name>A0A4P7BKN8_9BURK</name>
<dbReference type="Gene3D" id="2.160.20.120">
    <property type="match status" value="1"/>
</dbReference>
<reference evidence="4 5" key="2">
    <citation type="submission" date="2019-03" db="EMBL/GenBank/DDBJ databases">
        <title>Draft Genome Sequences of Six Type Strains of the Genus Massilia.</title>
        <authorList>
            <person name="Miess H."/>
            <person name="Frediansyhah A."/>
            <person name="Gross H."/>
        </authorList>
    </citation>
    <scope>NUCLEOTIDE SEQUENCE [LARGE SCALE GENOMIC DNA]</scope>
    <source>
        <strain evidence="4 5">DSM 17505</strain>
    </source>
</reference>
<keyword evidence="5" id="KW-1185">Reference proteome</keyword>
<dbReference type="PANTHER" id="PTHR39200">
    <property type="entry name" value="HYPOTHETICAL EXPORTED PROTEIN"/>
    <property type="match status" value="1"/>
</dbReference>
<gene>
    <name evidence="4" type="ORF">E1742_25005</name>
    <name evidence="3" type="ORF">GCM10007388_20000</name>
</gene>
<keyword evidence="1" id="KW-0732">Signal</keyword>
<evidence type="ECO:0000313" key="6">
    <source>
        <dbReference type="Proteomes" id="UP000619512"/>
    </source>
</evidence>